<dbReference type="PANTHER" id="PTHR33115:SF11">
    <property type="entry name" value="OS07G0654700 PROTEIN"/>
    <property type="match status" value="1"/>
</dbReference>
<reference evidence="2" key="2">
    <citation type="submission" date="2021-12" db="EMBL/GenBank/DDBJ databases">
        <title>Resequencing data analysis of finger millet.</title>
        <authorList>
            <person name="Hatakeyama M."/>
            <person name="Aluri S."/>
            <person name="Balachadran M.T."/>
            <person name="Sivarajan S.R."/>
            <person name="Poveda L."/>
            <person name="Shimizu-Inatsugi R."/>
            <person name="Schlapbach R."/>
            <person name="Sreeman S.M."/>
            <person name="Shimizu K.K."/>
        </authorList>
    </citation>
    <scope>NUCLEOTIDE SEQUENCE</scope>
</reference>
<keyword evidence="1" id="KW-0472">Membrane</keyword>
<dbReference type="PANTHER" id="PTHR33115">
    <property type="entry name" value="ARM REPEAT SUPERFAMILY PROTEIN"/>
    <property type="match status" value="1"/>
</dbReference>
<organism evidence="2 3">
    <name type="scientific">Eleusine coracana subsp. coracana</name>
    <dbReference type="NCBI Taxonomy" id="191504"/>
    <lineage>
        <taxon>Eukaryota</taxon>
        <taxon>Viridiplantae</taxon>
        <taxon>Streptophyta</taxon>
        <taxon>Embryophyta</taxon>
        <taxon>Tracheophyta</taxon>
        <taxon>Spermatophyta</taxon>
        <taxon>Magnoliopsida</taxon>
        <taxon>Liliopsida</taxon>
        <taxon>Poales</taxon>
        <taxon>Poaceae</taxon>
        <taxon>PACMAD clade</taxon>
        <taxon>Chloridoideae</taxon>
        <taxon>Cynodonteae</taxon>
        <taxon>Eleusininae</taxon>
        <taxon>Eleusine</taxon>
    </lineage>
</organism>
<dbReference type="EMBL" id="BQKI01000018">
    <property type="protein sequence ID" value="GJN10833.1"/>
    <property type="molecule type" value="Genomic_DNA"/>
</dbReference>
<dbReference type="AlphaFoldDB" id="A0AAV5DJW5"/>
<feature type="transmembrane region" description="Helical" evidence="1">
    <location>
        <begin position="46"/>
        <end position="64"/>
    </location>
</feature>
<accession>A0AAV5DJW5</accession>
<gene>
    <name evidence="2" type="primary">ga28963</name>
    <name evidence="2" type="ORF">PR202_ga28963</name>
</gene>
<protein>
    <submittedName>
        <fullName evidence="2">Uncharacterized protein</fullName>
    </submittedName>
</protein>
<proteinExistence type="predicted"/>
<evidence type="ECO:0000256" key="1">
    <source>
        <dbReference type="SAM" id="Phobius"/>
    </source>
</evidence>
<evidence type="ECO:0000313" key="3">
    <source>
        <dbReference type="Proteomes" id="UP001054889"/>
    </source>
</evidence>
<sequence length="234" mass="26834">MARRDGGEDPVQILQLQAYESDRGKGETPERLLNFFVRVVAFIERLGNGLGTLAFTWATVILLGGYPTKLSQRADFVYTTAIVFLEAARMFIRSNNKLDYQLFFHTKELEALIGLSSQTCRVNPEEFAQELKNGHREETFVKSLINTLNANMNPAVHCPGIRRVTIEQAIYLMDYNPYYATLFNKYNMMDALLMVEQTPSSVERYKIFLGDVGFMEHKEPLTNLVSTAKRLMRR</sequence>
<dbReference type="Proteomes" id="UP001054889">
    <property type="component" value="Unassembled WGS sequence"/>
</dbReference>
<keyword evidence="1" id="KW-1133">Transmembrane helix</keyword>
<keyword evidence="3" id="KW-1185">Reference proteome</keyword>
<comment type="caution">
    <text evidence="2">The sequence shown here is derived from an EMBL/GenBank/DDBJ whole genome shotgun (WGS) entry which is preliminary data.</text>
</comment>
<keyword evidence="1" id="KW-0812">Transmembrane</keyword>
<evidence type="ECO:0000313" key="2">
    <source>
        <dbReference type="EMBL" id="GJN10833.1"/>
    </source>
</evidence>
<reference evidence="2" key="1">
    <citation type="journal article" date="2018" name="DNA Res.">
        <title>Multiple hybrid de novo genome assembly of finger millet, an orphan allotetraploid crop.</title>
        <authorList>
            <person name="Hatakeyama M."/>
            <person name="Aluri S."/>
            <person name="Balachadran M.T."/>
            <person name="Sivarajan S.R."/>
            <person name="Patrignani A."/>
            <person name="Gruter S."/>
            <person name="Poveda L."/>
            <person name="Shimizu-Inatsugi R."/>
            <person name="Baeten J."/>
            <person name="Francoijs K.J."/>
            <person name="Nataraja K.N."/>
            <person name="Reddy Y.A.N."/>
            <person name="Phadnis S."/>
            <person name="Ravikumar R.L."/>
            <person name="Schlapbach R."/>
            <person name="Sreeman S.M."/>
            <person name="Shimizu K.K."/>
        </authorList>
    </citation>
    <scope>NUCLEOTIDE SEQUENCE</scope>
</reference>
<name>A0AAV5DJW5_ELECO</name>